<dbReference type="AlphaFoldDB" id="A0A316HBH2"/>
<organism evidence="3 4">
    <name type="scientific">Lentzea atacamensis</name>
    <dbReference type="NCBI Taxonomy" id="531938"/>
    <lineage>
        <taxon>Bacteria</taxon>
        <taxon>Bacillati</taxon>
        <taxon>Actinomycetota</taxon>
        <taxon>Actinomycetes</taxon>
        <taxon>Pseudonocardiales</taxon>
        <taxon>Pseudonocardiaceae</taxon>
        <taxon>Lentzea</taxon>
    </lineage>
</organism>
<comment type="caution">
    <text evidence="3">The sequence shown here is derived from an EMBL/GenBank/DDBJ whole genome shotgun (WGS) entry which is preliminary data.</text>
</comment>
<evidence type="ECO:0000313" key="3">
    <source>
        <dbReference type="EMBL" id="PWK78549.1"/>
    </source>
</evidence>
<evidence type="ECO:0000256" key="1">
    <source>
        <dbReference type="SAM" id="MobiDB-lite"/>
    </source>
</evidence>
<dbReference type="InterPro" id="IPR025948">
    <property type="entry name" value="HTH-like_dom"/>
</dbReference>
<proteinExistence type="predicted"/>
<reference evidence="3 4" key="1">
    <citation type="submission" date="2018-05" db="EMBL/GenBank/DDBJ databases">
        <title>Genomic Encyclopedia of Type Strains, Phase IV (KMG-IV): sequencing the most valuable type-strain genomes for metagenomic binning, comparative biology and taxonomic classification.</title>
        <authorList>
            <person name="Goeker M."/>
        </authorList>
    </citation>
    <scope>NUCLEOTIDE SEQUENCE [LARGE SCALE GENOMIC DNA]</scope>
    <source>
        <strain evidence="3 4">DSM 45480</strain>
    </source>
</reference>
<feature type="domain" description="HTH-like" evidence="2">
    <location>
        <begin position="2"/>
        <end position="47"/>
    </location>
</feature>
<dbReference type="Proteomes" id="UP000246005">
    <property type="component" value="Unassembled WGS sequence"/>
</dbReference>
<accession>A0A316HBH2</accession>
<evidence type="ECO:0000313" key="4">
    <source>
        <dbReference type="Proteomes" id="UP000246005"/>
    </source>
</evidence>
<sequence length="63" mass="7289">MVHHESKCTKGPPRIHREFAVQGHLHARKPVARLLHQVGLAGKAPRRWRTTHYPRPGSQSRRI</sequence>
<name>A0A316HBH2_9PSEU</name>
<gene>
    <name evidence="3" type="ORF">C8D88_12811</name>
</gene>
<feature type="region of interest" description="Disordered" evidence="1">
    <location>
        <begin position="43"/>
        <end position="63"/>
    </location>
</feature>
<dbReference type="EMBL" id="QGHB01000028">
    <property type="protein sequence ID" value="PWK78549.1"/>
    <property type="molecule type" value="Genomic_DNA"/>
</dbReference>
<protein>
    <submittedName>
        <fullName evidence="3">Helix-turn-helix protein</fullName>
    </submittedName>
</protein>
<dbReference type="Pfam" id="PF13276">
    <property type="entry name" value="HTH_21"/>
    <property type="match status" value="1"/>
</dbReference>
<evidence type="ECO:0000259" key="2">
    <source>
        <dbReference type="Pfam" id="PF13276"/>
    </source>
</evidence>